<dbReference type="InterPro" id="IPR011899">
    <property type="entry name" value="Glutaredoxin_euk/vir"/>
</dbReference>
<dbReference type="CDD" id="cd03419">
    <property type="entry name" value="GRX_GRXh_1_2_like"/>
    <property type="match status" value="1"/>
</dbReference>
<dbReference type="InterPro" id="IPR002109">
    <property type="entry name" value="Glutaredoxin"/>
</dbReference>
<dbReference type="OMA" id="IYTSPLC"/>
<evidence type="ECO:0000256" key="1">
    <source>
        <dbReference type="ARBA" id="ARBA00002549"/>
    </source>
</evidence>
<protein>
    <recommendedName>
        <fullName evidence="7">Glutaredoxin domain-containing protein</fullName>
    </recommendedName>
</protein>
<name>A0A8T2SCP3_CERRI</name>
<reference evidence="8" key="1">
    <citation type="submission" date="2021-08" db="EMBL/GenBank/DDBJ databases">
        <title>WGS assembly of Ceratopteris richardii.</title>
        <authorList>
            <person name="Marchant D.B."/>
            <person name="Chen G."/>
            <person name="Jenkins J."/>
            <person name="Shu S."/>
            <person name="Leebens-Mack J."/>
            <person name="Grimwood J."/>
            <person name="Schmutz J."/>
            <person name="Soltis P."/>
            <person name="Soltis D."/>
            <person name="Chen Z.-H."/>
        </authorList>
    </citation>
    <scope>NUCLEOTIDE SEQUENCE</scope>
    <source>
        <strain evidence="8">Whitten #5841</strain>
        <tissue evidence="8">Leaf</tissue>
    </source>
</reference>
<feature type="domain" description="Glutaredoxin" evidence="7">
    <location>
        <begin position="31"/>
        <end position="93"/>
    </location>
</feature>
<evidence type="ECO:0000313" key="9">
    <source>
        <dbReference type="Proteomes" id="UP000825935"/>
    </source>
</evidence>
<dbReference type="NCBIfam" id="TIGR02180">
    <property type="entry name" value="GRX_euk"/>
    <property type="match status" value="1"/>
</dbReference>
<dbReference type="Gene3D" id="3.40.30.10">
    <property type="entry name" value="Glutaredoxin"/>
    <property type="match status" value="1"/>
</dbReference>
<gene>
    <name evidence="8" type="ORF">KP509_21G050100</name>
</gene>
<keyword evidence="3" id="KW-0813">Transport</keyword>
<dbReference type="Proteomes" id="UP000825935">
    <property type="component" value="Chromosome 21"/>
</dbReference>
<dbReference type="GO" id="GO:0034599">
    <property type="term" value="P:cellular response to oxidative stress"/>
    <property type="evidence" value="ECO:0007669"/>
    <property type="project" value="TreeGrafter"/>
</dbReference>
<dbReference type="PROSITE" id="PS51354">
    <property type="entry name" value="GLUTAREDOXIN_2"/>
    <property type="match status" value="1"/>
</dbReference>
<sequence>MGSFLSAQSVPPEVRATALMRAKDLVSSNPVVVFSKSYCPYCIEVKRLLSSLKVKMKVIELDRENDGSAVQSALLEWTGQRTVPNVFIGGKHIGGCDNTKAKHSEGKLVPLLEAAQAF</sequence>
<dbReference type="InterPro" id="IPR014025">
    <property type="entry name" value="Glutaredoxin_subgr"/>
</dbReference>
<dbReference type="FunFam" id="3.40.30.10:FF:000093">
    <property type="entry name" value="Glutaredoxin 2"/>
    <property type="match status" value="1"/>
</dbReference>
<keyword evidence="4" id="KW-0249">Electron transport</keyword>
<evidence type="ECO:0000256" key="5">
    <source>
        <dbReference type="ARBA" id="ARBA00023157"/>
    </source>
</evidence>
<evidence type="ECO:0000313" key="8">
    <source>
        <dbReference type="EMBL" id="KAH7315444.1"/>
    </source>
</evidence>
<evidence type="ECO:0000256" key="6">
    <source>
        <dbReference type="ARBA" id="ARBA00023284"/>
    </source>
</evidence>
<dbReference type="EMBL" id="CM035426">
    <property type="protein sequence ID" value="KAH7315444.1"/>
    <property type="molecule type" value="Genomic_DNA"/>
</dbReference>
<organism evidence="8 9">
    <name type="scientific">Ceratopteris richardii</name>
    <name type="common">Triangle waterfern</name>
    <dbReference type="NCBI Taxonomy" id="49495"/>
    <lineage>
        <taxon>Eukaryota</taxon>
        <taxon>Viridiplantae</taxon>
        <taxon>Streptophyta</taxon>
        <taxon>Embryophyta</taxon>
        <taxon>Tracheophyta</taxon>
        <taxon>Polypodiopsida</taxon>
        <taxon>Polypodiidae</taxon>
        <taxon>Polypodiales</taxon>
        <taxon>Pteridineae</taxon>
        <taxon>Pteridaceae</taxon>
        <taxon>Parkerioideae</taxon>
        <taxon>Ceratopteris</taxon>
    </lineage>
</organism>
<dbReference type="PANTHER" id="PTHR45694:SF14">
    <property type="entry name" value="GLUTAREDOXIN-C2"/>
    <property type="match status" value="1"/>
</dbReference>
<proteinExistence type="inferred from homology"/>
<evidence type="ECO:0000256" key="3">
    <source>
        <dbReference type="ARBA" id="ARBA00022448"/>
    </source>
</evidence>
<keyword evidence="9" id="KW-1185">Reference proteome</keyword>
<evidence type="ECO:0000256" key="2">
    <source>
        <dbReference type="ARBA" id="ARBA00007190"/>
    </source>
</evidence>
<keyword evidence="6" id="KW-0676">Redox-active center</keyword>
<dbReference type="PANTHER" id="PTHR45694">
    <property type="entry name" value="GLUTAREDOXIN 2"/>
    <property type="match status" value="1"/>
</dbReference>
<dbReference type="GO" id="GO:0015038">
    <property type="term" value="F:glutathione disulfide oxidoreductase activity"/>
    <property type="evidence" value="ECO:0007669"/>
    <property type="project" value="TreeGrafter"/>
</dbReference>
<dbReference type="SUPFAM" id="SSF52833">
    <property type="entry name" value="Thioredoxin-like"/>
    <property type="match status" value="1"/>
</dbReference>
<comment type="caution">
    <text evidence="8">The sequence shown here is derived from an EMBL/GenBank/DDBJ whole genome shotgun (WGS) entry which is preliminary data.</text>
</comment>
<evidence type="ECO:0000256" key="4">
    <source>
        <dbReference type="ARBA" id="ARBA00022982"/>
    </source>
</evidence>
<dbReference type="GO" id="GO:0005737">
    <property type="term" value="C:cytoplasm"/>
    <property type="evidence" value="ECO:0007669"/>
    <property type="project" value="TreeGrafter"/>
</dbReference>
<dbReference type="PRINTS" id="PR00160">
    <property type="entry name" value="GLUTAREDOXIN"/>
</dbReference>
<dbReference type="PROSITE" id="PS00195">
    <property type="entry name" value="GLUTAREDOXIN_1"/>
    <property type="match status" value="1"/>
</dbReference>
<keyword evidence="5" id="KW-1015">Disulfide bond</keyword>
<dbReference type="OrthoDB" id="418495at2759"/>
<evidence type="ECO:0000259" key="7">
    <source>
        <dbReference type="Pfam" id="PF00462"/>
    </source>
</evidence>
<comment type="similarity">
    <text evidence="2">Belongs to the glutaredoxin family. CPYC subfamily.</text>
</comment>
<dbReference type="InterPro" id="IPR011767">
    <property type="entry name" value="GLR_AS"/>
</dbReference>
<dbReference type="Pfam" id="PF00462">
    <property type="entry name" value="Glutaredoxin"/>
    <property type="match status" value="1"/>
</dbReference>
<comment type="function">
    <text evidence="1">Has a glutathione-disulfide oxidoreductase activity in the presence of NADPH and glutathione reductase. Reduces low molecular weight disulfides and proteins.</text>
</comment>
<dbReference type="InterPro" id="IPR036249">
    <property type="entry name" value="Thioredoxin-like_sf"/>
</dbReference>
<dbReference type="AlphaFoldDB" id="A0A8T2SCP3"/>
<accession>A0A8T2SCP3</accession>